<comment type="caution">
    <text evidence="6">The sequence shown here is derived from an EMBL/GenBank/DDBJ whole genome shotgun (WGS) entry which is preliminary data.</text>
</comment>
<feature type="transmembrane region" description="Helical" evidence="4">
    <location>
        <begin position="360"/>
        <end position="378"/>
    </location>
</feature>
<feature type="transmembrane region" description="Helical" evidence="4">
    <location>
        <begin position="39"/>
        <end position="58"/>
    </location>
</feature>
<dbReference type="PANTHER" id="PTHR23534">
    <property type="entry name" value="MFS PERMEASE"/>
    <property type="match status" value="1"/>
</dbReference>
<reference evidence="7" key="1">
    <citation type="journal article" date="2019" name="Int. J. Syst. Evol. Microbiol.">
        <title>The Global Catalogue of Microorganisms (GCM) 10K type strain sequencing project: providing services to taxonomists for standard genome sequencing and annotation.</title>
        <authorList>
            <consortium name="The Broad Institute Genomics Platform"/>
            <consortium name="The Broad Institute Genome Sequencing Center for Infectious Disease"/>
            <person name="Wu L."/>
            <person name="Ma J."/>
        </authorList>
    </citation>
    <scope>NUCLEOTIDE SEQUENCE [LARGE SCALE GENOMIC DNA]</scope>
    <source>
        <strain evidence="7">CECT 8288</strain>
    </source>
</reference>
<feature type="transmembrane region" description="Helical" evidence="4">
    <location>
        <begin position="70"/>
        <end position="90"/>
    </location>
</feature>
<accession>A0ABV7WR54</accession>
<feature type="transmembrane region" description="Helical" evidence="4">
    <location>
        <begin position="202"/>
        <end position="224"/>
    </location>
</feature>
<feature type="transmembrane region" description="Helical" evidence="4">
    <location>
        <begin position="272"/>
        <end position="291"/>
    </location>
</feature>
<keyword evidence="2 4" id="KW-1133">Transmembrane helix</keyword>
<keyword evidence="1 4" id="KW-0812">Transmembrane</keyword>
<feature type="transmembrane region" description="Helical" evidence="4">
    <location>
        <begin position="297"/>
        <end position="321"/>
    </location>
</feature>
<evidence type="ECO:0000256" key="3">
    <source>
        <dbReference type="ARBA" id="ARBA00023136"/>
    </source>
</evidence>
<dbReference type="RefSeq" id="WP_290280777.1">
    <property type="nucleotide sequence ID" value="NZ_JAUFQI010000001.1"/>
</dbReference>
<dbReference type="SUPFAM" id="SSF103473">
    <property type="entry name" value="MFS general substrate transporter"/>
    <property type="match status" value="1"/>
</dbReference>
<evidence type="ECO:0000256" key="1">
    <source>
        <dbReference type="ARBA" id="ARBA00022692"/>
    </source>
</evidence>
<dbReference type="InterPro" id="IPR020846">
    <property type="entry name" value="MFS_dom"/>
</dbReference>
<dbReference type="PROSITE" id="PS50850">
    <property type="entry name" value="MFS"/>
    <property type="match status" value="1"/>
</dbReference>
<keyword evidence="3 4" id="KW-0472">Membrane</keyword>
<evidence type="ECO:0000256" key="4">
    <source>
        <dbReference type="SAM" id="Phobius"/>
    </source>
</evidence>
<dbReference type="Gene3D" id="1.20.1250.20">
    <property type="entry name" value="MFS general substrate transporter like domains"/>
    <property type="match status" value="1"/>
</dbReference>
<evidence type="ECO:0000313" key="7">
    <source>
        <dbReference type="Proteomes" id="UP001595710"/>
    </source>
</evidence>
<evidence type="ECO:0000259" key="5">
    <source>
        <dbReference type="PROSITE" id="PS50850"/>
    </source>
</evidence>
<keyword evidence="7" id="KW-1185">Reference proteome</keyword>
<dbReference type="InterPro" id="IPR036259">
    <property type="entry name" value="MFS_trans_sf"/>
</dbReference>
<feature type="transmembrane region" description="Helical" evidence="4">
    <location>
        <begin position="333"/>
        <end position="354"/>
    </location>
</feature>
<organism evidence="6 7">
    <name type="scientific">Reinekea marina</name>
    <dbReference type="NCBI Taxonomy" id="1310421"/>
    <lineage>
        <taxon>Bacteria</taxon>
        <taxon>Pseudomonadati</taxon>
        <taxon>Pseudomonadota</taxon>
        <taxon>Gammaproteobacteria</taxon>
        <taxon>Oceanospirillales</taxon>
        <taxon>Saccharospirillaceae</taxon>
        <taxon>Reinekea</taxon>
    </lineage>
</organism>
<gene>
    <name evidence="6" type="ORF">ACFOND_07815</name>
</gene>
<dbReference type="InterPro" id="IPR011701">
    <property type="entry name" value="MFS"/>
</dbReference>
<proteinExistence type="predicted"/>
<name>A0ABV7WR54_9GAMM</name>
<feature type="transmembrane region" description="Helical" evidence="4">
    <location>
        <begin position="156"/>
        <end position="181"/>
    </location>
</feature>
<protein>
    <submittedName>
        <fullName evidence="6">MFS transporter</fullName>
    </submittedName>
</protein>
<dbReference type="Pfam" id="PF07690">
    <property type="entry name" value="MFS_1"/>
    <property type="match status" value="1"/>
</dbReference>
<evidence type="ECO:0000313" key="6">
    <source>
        <dbReference type="EMBL" id="MFC3701537.1"/>
    </source>
</evidence>
<feature type="transmembrane region" description="Helical" evidence="4">
    <location>
        <begin position="96"/>
        <end position="117"/>
    </location>
</feature>
<evidence type="ECO:0000256" key="2">
    <source>
        <dbReference type="ARBA" id="ARBA00022989"/>
    </source>
</evidence>
<dbReference type="PANTHER" id="PTHR23534:SF1">
    <property type="entry name" value="MAJOR FACILITATOR SUPERFAMILY PROTEIN"/>
    <property type="match status" value="1"/>
</dbReference>
<feature type="transmembrane region" description="Helical" evidence="4">
    <location>
        <begin position="244"/>
        <end position="265"/>
    </location>
</feature>
<dbReference type="Proteomes" id="UP001595710">
    <property type="component" value="Unassembled WGS sequence"/>
</dbReference>
<feature type="transmembrane region" description="Helical" evidence="4">
    <location>
        <begin position="129"/>
        <end position="150"/>
    </location>
</feature>
<sequence length="389" mass="41636">MPPMIALIAAYAFAMCSTPLIILVGGLIGQELAPDPRLATLPISIIVVATALSTAPAAMLMQKIGRKKGFLVGFALGGAATLLCLAGLYLQSFILFVTGCFMTGTNMAFVHQFRFAAMELVPMEKKSQAASWVLIGGIFAAVAGPEAGAFGRDLFAIPFTGSFVILMAFLLIAALIIATSYQSEKPVSQEEKQTALVSDIAWLNPTLLLAFATAAISYSVMSLVMTAAPLSMSHHGHDLQTTKWVLQSHILAMFVPSLFTGKLLALFGYVKFIVVGVFIYIAMALLGLAGYHAMHYWGALLLLGVGWNLLFISGTTLLGRISDGPERFRIQAVNEFLVFGTQALASLGAGWLLYQLGWRPLLLATLPLALIPLVFLILHQRAQAQTKAA</sequence>
<dbReference type="EMBL" id="JBHRYN010000010">
    <property type="protein sequence ID" value="MFC3701537.1"/>
    <property type="molecule type" value="Genomic_DNA"/>
</dbReference>
<feature type="domain" description="Major facilitator superfamily (MFS) profile" evidence="5">
    <location>
        <begin position="205"/>
        <end position="389"/>
    </location>
</feature>